<evidence type="ECO:0000313" key="1">
    <source>
        <dbReference type="EMBL" id="KAJ4439851.1"/>
    </source>
</evidence>
<gene>
    <name evidence="1" type="ORF">ANN_07979</name>
</gene>
<accession>A0ABQ8T1D9</accession>
<organism evidence="1 2">
    <name type="scientific">Periplaneta americana</name>
    <name type="common">American cockroach</name>
    <name type="synonym">Blatta americana</name>
    <dbReference type="NCBI Taxonomy" id="6978"/>
    <lineage>
        <taxon>Eukaryota</taxon>
        <taxon>Metazoa</taxon>
        <taxon>Ecdysozoa</taxon>
        <taxon>Arthropoda</taxon>
        <taxon>Hexapoda</taxon>
        <taxon>Insecta</taxon>
        <taxon>Pterygota</taxon>
        <taxon>Neoptera</taxon>
        <taxon>Polyneoptera</taxon>
        <taxon>Dictyoptera</taxon>
        <taxon>Blattodea</taxon>
        <taxon>Blattoidea</taxon>
        <taxon>Blattidae</taxon>
        <taxon>Blattinae</taxon>
        <taxon>Periplaneta</taxon>
    </lineage>
</organism>
<feature type="non-terminal residue" evidence="1">
    <location>
        <position position="64"/>
    </location>
</feature>
<sequence length="64" mass="7410">MPKLPVSGDNQNSTDTLSITNDDCFNKQNLQYYLEENSQQLHKRTLLWLFDMLGPCLFKENGCV</sequence>
<dbReference type="EMBL" id="JAJSOF020000017">
    <property type="protein sequence ID" value="KAJ4439851.1"/>
    <property type="molecule type" value="Genomic_DNA"/>
</dbReference>
<reference evidence="1 2" key="1">
    <citation type="journal article" date="2022" name="Allergy">
        <title>Genome assembly and annotation of Periplaneta americana reveal a comprehensive cockroach allergen profile.</title>
        <authorList>
            <person name="Wang L."/>
            <person name="Xiong Q."/>
            <person name="Saelim N."/>
            <person name="Wang L."/>
            <person name="Nong W."/>
            <person name="Wan A.T."/>
            <person name="Shi M."/>
            <person name="Liu X."/>
            <person name="Cao Q."/>
            <person name="Hui J.H.L."/>
            <person name="Sookrung N."/>
            <person name="Leung T.F."/>
            <person name="Tungtrongchitr A."/>
            <person name="Tsui S.K.W."/>
        </authorList>
    </citation>
    <scope>NUCLEOTIDE SEQUENCE [LARGE SCALE GENOMIC DNA]</scope>
    <source>
        <strain evidence="1">PWHHKU_190912</strain>
    </source>
</reference>
<evidence type="ECO:0000313" key="2">
    <source>
        <dbReference type="Proteomes" id="UP001148838"/>
    </source>
</evidence>
<name>A0ABQ8T1D9_PERAM</name>
<comment type="caution">
    <text evidence="1">The sequence shown here is derived from an EMBL/GenBank/DDBJ whole genome shotgun (WGS) entry which is preliminary data.</text>
</comment>
<protein>
    <submittedName>
        <fullName evidence="1">Uncharacterized protein</fullName>
    </submittedName>
</protein>
<proteinExistence type="predicted"/>
<dbReference type="Proteomes" id="UP001148838">
    <property type="component" value="Unassembled WGS sequence"/>
</dbReference>
<keyword evidence="2" id="KW-1185">Reference proteome</keyword>